<sequence length="65" mass="7341">MKKVRKIVYCSRCGDEISAEELALLPGTTCALCSHMQYEAREIRQQKRKAIVPVLPLHSIAVNSR</sequence>
<organism evidence="1 2">
    <name type="scientific">Methylomonas subterranea</name>
    <dbReference type="NCBI Taxonomy" id="2952225"/>
    <lineage>
        <taxon>Bacteria</taxon>
        <taxon>Pseudomonadati</taxon>
        <taxon>Pseudomonadota</taxon>
        <taxon>Gammaproteobacteria</taxon>
        <taxon>Methylococcales</taxon>
        <taxon>Methylococcaceae</taxon>
        <taxon>Methylomonas</taxon>
    </lineage>
</organism>
<evidence type="ECO:0000313" key="1">
    <source>
        <dbReference type="EMBL" id="MCQ8105594.1"/>
    </source>
</evidence>
<evidence type="ECO:0008006" key="3">
    <source>
        <dbReference type="Google" id="ProtNLM"/>
    </source>
</evidence>
<dbReference type="Proteomes" id="UP001524499">
    <property type="component" value="Unassembled WGS sequence"/>
</dbReference>
<gene>
    <name evidence="1" type="ORF">NP590_15895</name>
</gene>
<evidence type="ECO:0000313" key="2">
    <source>
        <dbReference type="Proteomes" id="UP001524499"/>
    </source>
</evidence>
<name>A0ABT1TJU5_9GAMM</name>
<keyword evidence="2" id="KW-1185">Reference proteome</keyword>
<dbReference type="RefSeq" id="WP_256603606.1">
    <property type="nucleotide sequence ID" value="NZ_JANIBJ010000033.1"/>
</dbReference>
<dbReference type="EMBL" id="JANIBJ010000033">
    <property type="protein sequence ID" value="MCQ8105594.1"/>
    <property type="molecule type" value="Genomic_DNA"/>
</dbReference>
<accession>A0ABT1TJU5</accession>
<comment type="caution">
    <text evidence="1">The sequence shown here is derived from an EMBL/GenBank/DDBJ whole genome shotgun (WGS) entry which is preliminary data.</text>
</comment>
<reference evidence="1 2" key="1">
    <citation type="submission" date="2022-07" db="EMBL/GenBank/DDBJ databases">
        <title>Methylomonas rivi sp. nov., Methylomonas rosea sp. nov., Methylomonas aureus sp. nov. and Methylomonas subterranea sp. nov., four novel methanotrophs isolated from a freshwater creek and the deep terrestrial subsurface.</title>
        <authorList>
            <person name="Abin C."/>
            <person name="Sankaranarayanan K."/>
            <person name="Garner C."/>
            <person name="Sindelar R."/>
            <person name="Kotary K."/>
            <person name="Garner R."/>
            <person name="Barclay S."/>
            <person name="Lawson P."/>
            <person name="Krumholz L."/>
        </authorList>
    </citation>
    <scope>NUCLEOTIDE SEQUENCE [LARGE SCALE GENOMIC DNA]</scope>
    <source>
        <strain evidence="1 2">SURF-2</strain>
    </source>
</reference>
<proteinExistence type="predicted"/>
<protein>
    <recommendedName>
        <fullName evidence="3">DksA C4-type domain-containing protein</fullName>
    </recommendedName>
</protein>